<sequence length="66" mass="7396">MPTTGAHHWKHKLSQQHPAIRPDAVFVLRRRKVVSKGLRSREMAAAGNFGGSVPERKRNTVLSQPL</sequence>
<dbReference type="AlphaFoldDB" id="A0AAP9MM17"/>
<evidence type="ECO:0000313" key="3">
    <source>
        <dbReference type="Proteomes" id="UP000502462"/>
    </source>
</evidence>
<dbReference type="RefSeq" id="WP_044722331.1">
    <property type="nucleotide sequence ID" value="NZ_BDJN01000127.1"/>
</dbReference>
<gene>
    <name evidence="2" type="ORF">A9225_08280</name>
</gene>
<proteinExistence type="predicted"/>
<accession>A0AAP9MM17</accession>
<dbReference type="EMBL" id="CP051631">
    <property type="protein sequence ID" value="QJE03754.1"/>
    <property type="molecule type" value="Genomic_DNA"/>
</dbReference>
<reference evidence="2 3" key="1">
    <citation type="submission" date="2020-04" db="EMBL/GenBank/DDBJ databases">
        <title>Closed genome of O121:H19 shiga- toxin Escherichia coli isolated from flour in USA, 2016.</title>
        <authorList>
            <person name="Haendiges J."/>
            <person name="Jinneman K.C."/>
            <person name="Gonzalez-Escalona N."/>
        </authorList>
    </citation>
    <scope>NUCLEOTIDE SEQUENCE [LARGE SCALE GENOMIC DNA]</scope>
    <source>
        <strain evidence="2 3">FDA858783-1-52</strain>
    </source>
</reference>
<dbReference type="Proteomes" id="UP000502462">
    <property type="component" value="Chromosome"/>
</dbReference>
<evidence type="ECO:0000313" key="2">
    <source>
        <dbReference type="EMBL" id="QJE03754.1"/>
    </source>
</evidence>
<name>A0AAP9MM17_ECOLX</name>
<organism evidence="2 3">
    <name type="scientific">Escherichia coli O121</name>
    <dbReference type="NCBI Taxonomy" id="1055537"/>
    <lineage>
        <taxon>Bacteria</taxon>
        <taxon>Pseudomonadati</taxon>
        <taxon>Pseudomonadota</taxon>
        <taxon>Gammaproteobacteria</taxon>
        <taxon>Enterobacterales</taxon>
        <taxon>Enterobacteriaceae</taxon>
        <taxon>Escherichia</taxon>
    </lineage>
</organism>
<protein>
    <submittedName>
        <fullName evidence="2">Uncharacterized protein</fullName>
    </submittedName>
</protein>
<feature type="region of interest" description="Disordered" evidence="1">
    <location>
        <begin position="46"/>
        <end position="66"/>
    </location>
</feature>
<evidence type="ECO:0000256" key="1">
    <source>
        <dbReference type="SAM" id="MobiDB-lite"/>
    </source>
</evidence>